<feature type="region of interest" description="Disordered" evidence="6">
    <location>
        <begin position="170"/>
        <end position="204"/>
    </location>
</feature>
<sequence>MPTVGGDSPYEGTIFGGLKFFVSRQVALRNQFIEKLKTNGAKVVQLEKFADVIIGDDSNRIVIPNSVSCKYIDKCIAEGDLVDIEEFRLSNANKPRPVGSKQPTKGARTKFTPEDDQILVSWVRRYQGMGASISGNEIYKELAKQYPNHTWQSWQARWVKTLAFRREEDLPKPVDLPPPKEPSPTAQVLSVTQKSPPAPTQGTRMRVPFTAEDDKLIFEYVQERMQRGARVSGNIIYKEFEEQHPHHTAQSWRARYVKYLANRDPISFAKQHNDHKPPPKPRQSRPAAAGTSTFPQTLPLTSRTNRAATPKQPASTAPKRKSSTPSASTPGESRADRLRKIQSAKKVQRAWSRYKLRRRLAQGHAARIIQRAWGRYTFRRTITRRLAALVEEAANAPLEFPLLKLEQDGDGIHFSFAGEDEGVMELGPRRAFPASEKALRMFLRLVNKEKEVVEEVQVEGKKVNLFELWRVVVEESEAGMDWVKVIERLGFLSGDVLDVEKVSGELKGAFGRYGLLEAWEAMCLFEERVWEGVELGGSV</sequence>
<evidence type="ECO:0000256" key="1">
    <source>
        <dbReference type="ARBA" id="ARBA00010467"/>
    </source>
</evidence>
<dbReference type="PROSITE" id="PS50172">
    <property type="entry name" value="BRCT"/>
    <property type="match status" value="1"/>
</dbReference>
<dbReference type="GO" id="GO:0031848">
    <property type="term" value="P:protection from non-homologous end joining at telomere"/>
    <property type="evidence" value="ECO:0007669"/>
    <property type="project" value="TreeGrafter"/>
</dbReference>
<dbReference type="CDD" id="cd11655">
    <property type="entry name" value="rap1_myb-like"/>
    <property type="match status" value="2"/>
</dbReference>
<evidence type="ECO:0000256" key="2">
    <source>
        <dbReference type="ARBA" id="ARBA00022454"/>
    </source>
</evidence>
<evidence type="ECO:0000259" key="7">
    <source>
        <dbReference type="PROSITE" id="PS50172"/>
    </source>
</evidence>
<proteinExistence type="inferred from homology"/>
<feature type="compositionally biased region" description="Polar residues" evidence="6">
    <location>
        <begin position="185"/>
        <end position="203"/>
    </location>
</feature>
<dbReference type="Gene3D" id="1.10.10.60">
    <property type="entry name" value="Homeodomain-like"/>
    <property type="match status" value="2"/>
</dbReference>
<feature type="domain" description="BRCT" evidence="7">
    <location>
        <begin position="10"/>
        <end position="89"/>
    </location>
</feature>
<dbReference type="InterPro" id="IPR001357">
    <property type="entry name" value="BRCT_dom"/>
</dbReference>
<dbReference type="PANTHER" id="PTHR16466">
    <property type="entry name" value="TELOMERE REPEAT-BINDING FACTOR 2-INTERACTING PROTEIN 1"/>
    <property type="match status" value="1"/>
</dbReference>
<dbReference type="InterPro" id="IPR009057">
    <property type="entry name" value="Homeodomain-like_sf"/>
</dbReference>
<reference evidence="8" key="1">
    <citation type="journal article" date="2023" name="Mol. Phylogenet. Evol.">
        <title>Genome-scale phylogeny and comparative genomics of the fungal order Sordariales.</title>
        <authorList>
            <person name="Hensen N."/>
            <person name="Bonometti L."/>
            <person name="Westerberg I."/>
            <person name="Brannstrom I.O."/>
            <person name="Guillou S."/>
            <person name="Cros-Aarteil S."/>
            <person name="Calhoun S."/>
            <person name="Haridas S."/>
            <person name="Kuo A."/>
            <person name="Mondo S."/>
            <person name="Pangilinan J."/>
            <person name="Riley R."/>
            <person name="LaButti K."/>
            <person name="Andreopoulos B."/>
            <person name="Lipzen A."/>
            <person name="Chen C."/>
            <person name="Yan M."/>
            <person name="Daum C."/>
            <person name="Ng V."/>
            <person name="Clum A."/>
            <person name="Steindorff A."/>
            <person name="Ohm R.A."/>
            <person name="Martin F."/>
            <person name="Silar P."/>
            <person name="Natvig D.O."/>
            <person name="Lalanne C."/>
            <person name="Gautier V."/>
            <person name="Ament-Velasquez S.L."/>
            <person name="Kruys A."/>
            <person name="Hutchinson M.I."/>
            <person name="Powell A.J."/>
            <person name="Barry K."/>
            <person name="Miller A.N."/>
            <person name="Grigoriev I.V."/>
            <person name="Debuchy R."/>
            <person name="Gladieux P."/>
            <person name="Hiltunen Thoren M."/>
            <person name="Johannesson H."/>
        </authorList>
    </citation>
    <scope>NUCLEOTIDE SEQUENCE</scope>
    <source>
        <strain evidence="8">CBS 990.96</strain>
    </source>
</reference>
<dbReference type="Pfam" id="PF16589">
    <property type="entry name" value="BRCT_2"/>
    <property type="match status" value="1"/>
</dbReference>
<evidence type="ECO:0000313" key="9">
    <source>
        <dbReference type="Proteomes" id="UP001301958"/>
    </source>
</evidence>
<keyword evidence="3 5" id="KW-0779">Telomere</keyword>
<evidence type="ECO:0000256" key="6">
    <source>
        <dbReference type="SAM" id="MobiDB-lite"/>
    </source>
</evidence>
<comment type="subcellular location">
    <subcellularLocation>
        <location evidence="5">Nucleus</location>
    </subcellularLocation>
    <subcellularLocation>
        <location evidence="5">Chromosome</location>
        <location evidence="5">Telomere</location>
    </subcellularLocation>
</comment>
<dbReference type="PANTHER" id="PTHR16466:SF6">
    <property type="entry name" value="TELOMERIC REPEAT-BINDING FACTOR 2-INTERACTING PROTEIN 1"/>
    <property type="match status" value="1"/>
</dbReference>
<evidence type="ECO:0000256" key="4">
    <source>
        <dbReference type="ARBA" id="ARBA00023242"/>
    </source>
</evidence>
<dbReference type="SUPFAM" id="SSF46689">
    <property type="entry name" value="Homeodomain-like"/>
    <property type="match status" value="2"/>
</dbReference>
<evidence type="ECO:0000256" key="3">
    <source>
        <dbReference type="ARBA" id="ARBA00022895"/>
    </source>
</evidence>
<dbReference type="InterPro" id="IPR039595">
    <property type="entry name" value="TE2IP/Rap1"/>
</dbReference>
<name>A0AAN7BZS2_9PEZI</name>
<accession>A0AAN7BZS2</accession>
<gene>
    <name evidence="8" type="ORF">QBC38DRAFT_540738</name>
</gene>
<organism evidence="8 9">
    <name type="scientific">Podospora fimiseda</name>
    <dbReference type="NCBI Taxonomy" id="252190"/>
    <lineage>
        <taxon>Eukaryota</taxon>
        <taxon>Fungi</taxon>
        <taxon>Dikarya</taxon>
        <taxon>Ascomycota</taxon>
        <taxon>Pezizomycotina</taxon>
        <taxon>Sordariomycetes</taxon>
        <taxon>Sordariomycetidae</taxon>
        <taxon>Sordariales</taxon>
        <taxon>Podosporaceae</taxon>
        <taxon>Podospora</taxon>
    </lineage>
</organism>
<dbReference type="AlphaFoldDB" id="A0AAN7BZS2"/>
<dbReference type="Pfam" id="PF08914">
    <property type="entry name" value="Myb_Rap1"/>
    <property type="match status" value="2"/>
</dbReference>
<dbReference type="EMBL" id="MU865287">
    <property type="protein sequence ID" value="KAK4232649.1"/>
    <property type="molecule type" value="Genomic_DNA"/>
</dbReference>
<evidence type="ECO:0000256" key="5">
    <source>
        <dbReference type="RuleBase" id="RU367107"/>
    </source>
</evidence>
<feature type="compositionally biased region" description="Polar residues" evidence="6">
    <location>
        <begin position="290"/>
        <end position="315"/>
    </location>
</feature>
<keyword evidence="2 5" id="KW-0158">Chromosome</keyword>
<comment type="similarity">
    <text evidence="1 5">Belongs to the RAP1 family.</text>
</comment>
<feature type="region of interest" description="Disordered" evidence="6">
    <location>
        <begin position="268"/>
        <end position="344"/>
    </location>
</feature>
<evidence type="ECO:0000313" key="8">
    <source>
        <dbReference type="EMBL" id="KAK4232649.1"/>
    </source>
</evidence>
<dbReference type="GO" id="GO:0010833">
    <property type="term" value="P:telomere maintenance via telomere lengthening"/>
    <property type="evidence" value="ECO:0007669"/>
    <property type="project" value="UniProtKB-UniRule"/>
</dbReference>
<comment type="caution">
    <text evidence="8">The sequence shown here is derived from an EMBL/GenBank/DDBJ whole genome shotgun (WGS) entry which is preliminary data.</text>
</comment>
<comment type="subunit">
    <text evidence="5">Homodimer.</text>
</comment>
<keyword evidence="4 5" id="KW-0539">Nucleus</keyword>
<reference evidence="8" key="2">
    <citation type="submission" date="2023-05" db="EMBL/GenBank/DDBJ databases">
        <authorList>
            <consortium name="Lawrence Berkeley National Laboratory"/>
            <person name="Steindorff A."/>
            <person name="Hensen N."/>
            <person name="Bonometti L."/>
            <person name="Westerberg I."/>
            <person name="Brannstrom I.O."/>
            <person name="Guillou S."/>
            <person name="Cros-Aarteil S."/>
            <person name="Calhoun S."/>
            <person name="Haridas S."/>
            <person name="Kuo A."/>
            <person name="Mondo S."/>
            <person name="Pangilinan J."/>
            <person name="Riley R."/>
            <person name="Labutti K."/>
            <person name="Andreopoulos B."/>
            <person name="Lipzen A."/>
            <person name="Chen C."/>
            <person name="Yanf M."/>
            <person name="Daum C."/>
            <person name="Ng V."/>
            <person name="Clum A."/>
            <person name="Ohm R."/>
            <person name="Martin F."/>
            <person name="Silar P."/>
            <person name="Natvig D."/>
            <person name="Lalanne C."/>
            <person name="Gautier V."/>
            <person name="Ament-Velasquez S.L."/>
            <person name="Kruys A."/>
            <person name="Hutchinson M.I."/>
            <person name="Powell A.J."/>
            <person name="Barry K."/>
            <person name="Miller A.N."/>
            <person name="Grigoriev I.V."/>
            <person name="Debuchy R."/>
            <person name="Gladieux P."/>
            <person name="Thoren M.H."/>
            <person name="Johannesson H."/>
        </authorList>
    </citation>
    <scope>NUCLEOTIDE SEQUENCE</scope>
    <source>
        <strain evidence="8">CBS 990.96</strain>
    </source>
</reference>
<dbReference type="GO" id="GO:0042162">
    <property type="term" value="F:telomeric DNA binding"/>
    <property type="evidence" value="ECO:0007669"/>
    <property type="project" value="TreeGrafter"/>
</dbReference>
<protein>
    <recommendedName>
        <fullName evidence="5">DNA-binding protein RAP1</fullName>
    </recommendedName>
</protein>
<dbReference type="GO" id="GO:0070187">
    <property type="term" value="C:shelterin complex"/>
    <property type="evidence" value="ECO:0007669"/>
    <property type="project" value="TreeGrafter"/>
</dbReference>
<comment type="function">
    <text evidence="5">Involved in the regulation of telomere length, clustering and has a specific role in telomere position effect (TPE).</text>
</comment>
<dbReference type="InterPro" id="IPR015010">
    <property type="entry name" value="TERF2IP_Myb"/>
</dbReference>
<keyword evidence="9" id="KW-1185">Reference proteome</keyword>
<dbReference type="Proteomes" id="UP001301958">
    <property type="component" value="Unassembled WGS sequence"/>
</dbReference>